<sequence length="205" mass="22270">MKSTDTYRKIPRQARALASVDAILEAAAQILQGGDGRFTTNAVAERAGVSIGTLYQYFPDKNAILIALARQELSLTGSAVTDSLSQRETGCELDERLRLAIRALIEGFHGRQRTRKALIEALIANGLSEELTRPVDEAMQDILSNAPRLPSGTIPKVRPVTAFVATRAIVGTLRAAIMEESSFIGSPEFEDELVRLAHTLLDSSH</sequence>
<evidence type="ECO:0000313" key="4">
    <source>
        <dbReference type="EMBL" id="MBE9640757.1"/>
    </source>
</evidence>
<feature type="DNA-binding region" description="H-T-H motif" evidence="2">
    <location>
        <begin position="39"/>
        <end position="58"/>
    </location>
</feature>
<comment type="caution">
    <text evidence="4">The sequence shown here is derived from an EMBL/GenBank/DDBJ whole genome shotgun (WGS) entry which is preliminary data.</text>
</comment>
<evidence type="ECO:0000259" key="3">
    <source>
        <dbReference type="PROSITE" id="PS50977"/>
    </source>
</evidence>
<dbReference type="Proteomes" id="UP000607796">
    <property type="component" value="Unassembled WGS sequence"/>
</dbReference>
<dbReference type="PRINTS" id="PR00455">
    <property type="entry name" value="HTHTETR"/>
</dbReference>
<dbReference type="InterPro" id="IPR009057">
    <property type="entry name" value="Homeodomain-like_sf"/>
</dbReference>
<keyword evidence="1 2" id="KW-0238">DNA-binding</keyword>
<dbReference type="InterPro" id="IPR001647">
    <property type="entry name" value="HTH_TetR"/>
</dbReference>
<dbReference type="InterPro" id="IPR050109">
    <property type="entry name" value="HTH-type_TetR-like_transc_reg"/>
</dbReference>
<evidence type="ECO:0000256" key="2">
    <source>
        <dbReference type="PROSITE-ProRule" id="PRU00335"/>
    </source>
</evidence>
<feature type="domain" description="HTH tetR-type" evidence="3">
    <location>
        <begin position="17"/>
        <end position="76"/>
    </location>
</feature>
<dbReference type="PROSITE" id="PS50977">
    <property type="entry name" value="HTH_TETR_2"/>
    <property type="match status" value="1"/>
</dbReference>
<protein>
    <submittedName>
        <fullName evidence="4">TetR/AcrR family transcriptional regulator</fullName>
    </submittedName>
</protein>
<accession>A0ABR9XBF3</accession>
<dbReference type="EMBL" id="JADFFK010000046">
    <property type="protein sequence ID" value="MBE9640757.1"/>
    <property type="molecule type" value="Genomic_DNA"/>
</dbReference>
<name>A0ABR9XBF3_9RHOB</name>
<organism evidence="4 5">
    <name type="scientific">Salipiger mangrovisoli</name>
    <dbReference type="NCBI Taxonomy" id="2865933"/>
    <lineage>
        <taxon>Bacteria</taxon>
        <taxon>Pseudomonadati</taxon>
        <taxon>Pseudomonadota</taxon>
        <taxon>Alphaproteobacteria</taxon>
        <taxon>Rhodobacterales</taxon>
        <taxon>Roseobacteraceae</taxon>
        <taxon>Salipiger</taxon>
    </lineage>
</organism>
<evidence type="ECO:0000313" key="5">
    <source>
        <dbReference type="Proteomes" id="UP000607796"/>
    </source>
</evidence>
<dbReference type="Gene3D" id="1.10.357.10">
    <property type="entry name" value="Tetracycline Repressor, domain 2"/>
    <property type="match status" value="1"/>
</dbReference>
<dbReference type="PANTHER" id="PTHR30055">
    <property type="entry name" value="HTH-TYPE TRANSCRIPTIONAL REGULATOR RUTR"/>
    <property type="match status" value="1"/>
</dbReference>
<keyword evidence="5" id="KW-1185">Reference proteome</keyword>
<dbReference type="RefSeq" id="WP_194138019.1">
    <property type="nucleotide sequence ID" value="NZ_JADFFK010000046.1"/>
</dbReference>
<dbReference type="PANTHER" id="PTHR30055:SF226">
    <property type="entry name" value="HTH-TYPE TRANSCRIPTIONAL REGULATOR PKSA"/>
    <property type="match status" value="1"/>
</dbReference>
<evidence type="ECO:0000256" key="1">
    <source>
        <dbReference type="ARBA" id="ARBA00023125"/>
    </source>
</evidence>
<dbReference type="Pfam" id="PF00440">
    <property type="entry name" value="TetR_N"/>
    <property type="match status" value="1"/>
</dbReference>
<gene>
    <name evidence="4" type="ORF">IQ782_28320</name>
</gene>
<reference evidence="4 5" key="1">
    <citation type="journal article" date="2021" name="Int. J. Syst. Evol. Microbiol.">
        <title>Salipiger mangrovisoli sp. nov., isolated from mangrove soil and the proposal for the reclassification of Paraphaeobacter pallidus as Salipiger pallidus comb. nov.</title>
        <authorList>
            <person name="Du J."/>
            <person name="Liu Y."/>
            <person name="Pei T."/>
            <person name="Deng M.R."/>
            <person name="Zhu H."/>
        </authorList>
    </citation>
    <scope>NUCLEOTIDE SEQUENCE [LARGE SCALE GENOMIC DNA]</scope>
    <source>
        <strain evidence="4 5">6D45A</strain>
    </source>
</reference>
<dbReference type="SUPFAM" id="SSF46689">
    <property type="entry name" value="Homeodomain-like"/>
    <property type="match status" value="1"/>
</dbReference>
<proteinExistence type="predicted"/>